<protein>
    <submittedName>
        <fullName evidence="1">Uncharacterized protein</fullName>
    </submittedName>
</protein>
<dbReference type="AlphaFoldDB" id="A0A9X7Z7E9"/>
<evidence type="ECO:0000313" key="1">
    <source>
        <dbReference type="EMBL" id="QSO48347.1"/>
    </source>
</evidence>
<dbReference type="RefSeq" id="WP_206657682.1">
    <property type="nucleotide sequence ID" value="NZ_CP071182.1"/>
</dbReference>
<sequence length="151" mass="17655">MHDDFVENSEHQPQEQVERATQVVQRLQAISVQIKAFERCHGGTFETLFGHQTDGMSQTADAIDWKDLVEERKRLIEELDRDDIQCGIYAVPRNPNAPRVKIRRLVDWCRENEIPLSELYIHVSPEIMKQFLVYPNESGAHSKREQGKKRE</sequence>
<reference evidence="1 2" key="1">
    <citation type="submission" date="2021-02" db="EMBL/GenBank/DDBJ databases">
        <title>Alicyclobacillus curvatus sp. nov. and Alicyclobacillus mengziensis sp. nov., two acidophilic bacteria isolated from acid mine drainage.</title>
        <authorList>
            <person name="Huang Y."/>
        </authorList>
    </citation>
    <scope>NUCLEOTIDE SEQUENCE [LARGE SCALE GENOMIC DNA]</scope>
    <source>
        <strain evidence="1 2">S30H14</strain>
    </source>
</reference>
<dbReference type="KEGG" id="afx:JZ786_04995"/>
<dbReference type="Proteomes" id="UP000663505">
    <property type="component" value="Chromosome"/>
</dbReference>
<keyword evidence="2" id="KW-1185">Reference proteome</keyword>
<organism evidence="1 2">
    <name type="scientific">Alicyclobacillus mengziensis</name>
    <dbReference type="NCBI Taxonomy" id="2931921"/>
    <lineage>
        <taxon>Bacteria</taxon>
        <taxon>Bacillati</taxon>
        <taxon>Bacillota</taxon>
        <taxon>Bacilli</taxon>
        <taxon>Bacillales</taxon>
        <taxon>Alicyclobacillaceae</taxon>
        <taxon>Alicyclobacillus</taxon>
    </lineage>
</organism>
<dbReference type="EMBL" id="CP071182">
    <property type="protein sequence ID" value="QSO48347.1"/>
    <property type="molecule type" value="Genomic_DNA"/>
</dbReference>
<gene>
    <name evidence="1" type="ORF">JZ786_04995</name>
</gene>
<name>A0A9X7Z7E9_9BACL</name>
<accession>A0A9X7Z7E9</accession>
<proteinExistence type="predicted"/>
<evidence type="ECO:0000313" key="2">
    <source>
        <dbReference type="Proteomes" id="UP000663505"/>
    </source>
</evidence>